<keyword evidence="3" id="KW-1185">Reference proteome</keyword>
<evidence type="ECO:0000313" key="3">
    <source>
        <dbReference type="Proteomes" id="UP000007882"/>
    </source>
</evidence>
<proteinExistence type="predicted"/>
<dbReference type="AlphaFoldDB" id="I0HG61"/>
<sequence length="87" mass="9509">MIKAAEPTLWTGRSGRSGWSGRSQWSRWSGWWSALPGHAADNTGNQLVSPGWLTVLSAARFVRTERQPASAFPRSANQGTARPGTER</sequence>
<dbReference type="KEGG" id="ams:AMIS_67780"/>
<reference evidence="2 3" key="1">
    <citation type="submission" date="2012-02" db="EMBL/GenBank/DDBJ databases">
        <title>Complete genome sequence of Actinoplanes missouriensis 431 (= NBRC 102363).</title>
        <authorList>
            <person name="Ohnishi Y."/>
            <person name="Ishikawa J."/>
            <person name="Sekine M."/>
            <person name="Hosoyama A."/>
            <person name="Harada T."/>
            <person name="Narita H."/>
            <person name="Hata T."/>
            <person name="Konno Y."/>
            <person name="Tutikane K."/>
            <person name="Fujita N."/>
            <person name="Horinouchi S."/>
            <person name="Hayakawa M."/>
        </authorList>
    </citation>
    <scope>NUCLEOTIDE SEQUENCE [LARGE SCALE GENOMIC DNA]</scope>
    <source>
        <strain evidence="3">ATCC 14538 / DSM 43046 / CBS 188.64 / JCM 3121 / NBRC 102363 / NCIMB 12654 / NRRL B-3342 / UNCC 431</strain>
    </source>
</reference>
<feature type="region of interest" description="Disordered" evidence="1">
    <location>
        <begin position="65"/>
        <end position="87"/>
    </location>
</feature>
<dbReference type="EMBL" id="AP012319">
    <property type="protein sequence ID" value="BAL91998.1"/>
    <property type="molecule type" value="Genomic_DNA"/>
</dbReference>
<feature type="region of interest" description="Disordered" evidence="1">
    <location>
        <begin position="1"/>
        <end position="23"/>
    </location>
</feature>
<dbReference type="HOGENOM" id="CLU_2476401_0_0_11"/>
<organism evidence="2 3">
    <name type="scientific">Actinoplanes missouriensis (strain ATCC 14538 / DSM 43046 / CBS 188.64 / JCM 3121 / NBRC 102363 / NCIMB 12654 / NRRL B-3342 / UNCC 431)</name>
    <dbReference type="NCBI Taxonomy" id="512565"/>
    <lineage>
        <taxon>Bacteria</taxon>
        <taxon>Bacillati</taxon>
        <taxon>Actinomycetota</taxon>
        <taxon>Actinomycetes</taxon>
        <taxon>Micromonosporales</taxon>
        <taxon>Micromonosporaceae</taxon>
        <taxon>Actinoplanes</taxon>
    </lineage>
</organism>
<dbReference type="STRING" id="512565.AMIS_67780"/>
<evidence type="ECO:0000313" key="2">
    <source>
        <dbReference type="EMBL" id="BAL91998.1"/>
    </source>
</evidence>
<feature type="compositionally biased region" description="Low complexity" evidence="1">
    <location>
        <begin position="12"/>
        <end position="23"/>
    </location>
</feature>
<protein>
    <submittedName>
        <fullName evidence="2">Uncharacterized protein</fullName>
    </submittedName>
</protein>
<evidence type="ECO:0000256" key="1">
    <source>
        <dbReference type="SAM" id="MobiDB-lite"/>
    </source>
</evidence>
<gene>
    <name evidence="2" type="ordered locus">AMIS_67780</name>
</gene>
<name>I0HG61_ACTM4</name>
<dbReference type="Proteomes" id="UP000007882">
    <property type="component" value="Chromosome"/>
</dbReference>
<accession>I0HG61</accession>